<accession>A0A2P8D4A4</accession>
<dbReference type="NCBIfam" id="TIGR04183">
    <property type="entry name" value="Por_Secre_tail"/>
    <property type="match status" value="1"/>
</dbReference>
<dbReference type="OrthoDB" id="648128at2"/>
<feature type="signal peptide" evidence="1">
    <location>
        <begin position="1"/>
        <end position="23"/>
    </location>
</feature>
<dbReference type="Proteomes" id="UP000240572">
    <property type="component" value="Unassembled WGS sequence"/>
</dbReference>
<sequence>MKRILCALSTLLITALMATGANAQTTPYNYSYSNAPYVNLDNSSTLILGNTGWDDTLVHFSLPAGFNFKYQGAAVTDWALDTYGGLYPNGYDTSLHNPAIIGIQSDYADNGQSRISYAVSGAAGSRIAKIEFRNMGFFEAAPTDTANFQVWLYEGTSKIEYHAGPSHTSPGMFNPANDGNQVATGLMYAVENMIDAATVHMIRYRNGANTDTTIFLEDAYPNEQETMLMLYDTAIYPVNGAVFAFTPKTGGTAIQTIATRIGSVSPNPATDRITLQLKSAPAADAAVTIYSVTGRQVLHQKITATRTDIPLEGLTKGIYLLAYTADGKRETLRVVKK</sequence>
<gene>
    <name evidence="3" type="ORF">B0I18_104155</name>
</gene>
<organism evidence="3 4">
    <name type="scientific">Taibaiella chishuiensis</name>
    <dbReference type="NCBI Taxonomy" id="1434707"/>
    <lineage>
        <taxon>Bacteria</taxon>
        <taxon>Pseudomonadati</taxon>
        <taxon>Bacteroidota</taxon>
        <taxon>Chitinophagia</taxon>
        <taxon>Chitinophagales</taxon>
        <taxon>Chitinophagaceae</taxon>
        <taxon>Taibaiella</taxon>
    </lineage>
</organism>
<proteinExistence type="predicted"/>
<evidence type="ECO:0000313" key="4">
    <source>
        <dbReference type="Proteomes" id="UP000240572"/>
    </source>
</evidence>
<reference evidence="3 4" key="1">
    <citation type="submission" date="2018-03" db="EMBL/GenBank/DDBJ databases">
        <title>Genomic Encyclopedia of Type Strains, Phase III (KMG-III): the genomes of soil and plant-associated and newly described type strains.</title>
        <authorList>
            <person name="Whitman W."/>
        </authorList>
    </citation>
    <scope>NUCLEOTIDE SEQUENCE [LARGE SCALE GENOMIC DNA]</scope>
    <source>
        <strain evidence="3 4">CGMCC 1.12700</strain>
    </source>
</reference>
<evidence type="ECO:0000256" key="1">
    <source>
        <dbReference type="SAM" id="SignalP"/>
    </source>
</evidence>
<keyword evidence="1" id="KW-0732">Signal</keyword>
<dbReference type="AlphaFoldDB" id="A0A2P8D4A4"/>
<protein>
    <submittedName>
        <fullName evidence="3">Putative secreted protein (Por secretion system target)</fullName>
    </submittedName>
</protein>
<evidence type="ECO:0000259" key="2">
    <source>
        <dbReference type="Pfam" id="PF18962"/>
    </source>
</evidence>
<dbReference type="InterPro" id="IPR026444">
    <property type="entry name" value="Secre_tail"/>
</dbReference>
<dbReference type="Pfam" id="PF18962">
    <property type="entry name" value="Por_Secre_tail"/>
    <property type="match status" value="1"/>
</dbReference>
<feature type="domain" description="Secretion system C-terminal sorting" evidence="2">
    <location>
        <begin position="265"/>
        <end position="331"/>
    </location>
</feature>
<feature type="chain" id="PRO_5015165994" evidence="1">
    <location>
        <begin position="24"/>
        <end position="337"/>
    </location>
</feature>
<dbReference type="RefSeq" id="WP_106523129.1">
    <property type="nucleotide sequence ID" value="NZ_PYGD01000004.1"/>
</dbReference>
<dbReference type="EMBL" id="PYGD01000004">
    <property type="protein sequence ID" value="PSK92058.1"/>
    <property type="molecule type" value="Genomic_DNA"/>
</dbReference>
<comment type="caution">
    <text evidence="3">The sequence shown here is derived from an EMBL/GenBank/DDBJ whole genome shotgun (WGS) entry which is preliminary data.</text>
</comment>
<name>A0A2P8D4A4_9BACT</name>
<evidence type="ECO:0000313" key="3">
    <source>
        <dbReference type="EMBL" id="PSK92058.1"/>
    </source>
</evidence>
<keyword evidence="4" id="KW-1185">Reference proteome</keyword>